<evidence type="ECO:0000256" key="3">
    <source>
        <dbReference type="ARBA" id="ARBA00023002"/>
    </source>
</evidence>
<protein>
    <submittedName>
        <fullName evidence="6">Limonene 1,2-monooxygenase</fullName>
        <ecNumber evidence="6">1.14.13.107</ecNumber>
    </submittedName>
</protein>
<evidence type="ECO:0000256" key="1">
    <source>
        <dbReference type="ARBA" id="ARBA00010426"/>
    </source>
</evidence>
<dbReference type="EMBL" id="JACCFJ010000001">
    <property type="protein sequence ID" value="NYI86392.1"/>
    <property type="molecule type" value="Genomic_DNA"/>
</dbReference>
<dbReference type="Gene3D" id="3.20.20.30">
    <property type="entry name" value="Luciferase-like domain"/>
    <property type="match status" value="1"/>
</dbReference>
<organism evidence="6 7">
    <name type="scientific">Saccharopolyspora hordei</name>
    <dbReference type="NCBI Taxonomy" id="1838"/>
    <lineage>
        <taxon>Bacteria</taxon>
        <taxon>Bacillati</taxon>
        <taxon>Actinomycetota</taxon>
        <taxon>Actinomycetes</taxon>
        <taxon>Pseudonocardiales</taxon>
        <taxon>Pseudonocardiaceae</taxon>
        <taxon>Saccharopolyspora</taxon>
    </lineage>
</organism>
<dbReference type="InterPro" id="IPR036661">
    <property type="entry name" value="Luciferase-like_sf"/>
</dbReference>
<keyword evidence="7" id="KW-1185">Reference proteome</keyword>
<dbReference type="AlphaFoldDB" id="A0A853AUU2"/>
<dbReference type="GO" id="GO:0052601">
    <property type="term" value="F:limonene 1,2-monooxygenase [NAD(P)H) activity"/>
    <property type="evidence" value="ECO:0007669"/>
    <property type="project" value="UniProtKB-EC"/>
</dbReference>
<dbReference type="PANTHER" id="PTHR30137:SF16">
    <property type="entry name" value="BLL0895 PROTEIN"/>
    <property type="match status" value="1"/>
</dbReference>
<proteinExistence type="inferred from homology"/>
<evidence type="ECO:0000256" key="4">
    <source>
        <dbReference type="ARBA" id="ARBA00023033"/>
    </source>
</evidence>
<dbReference type="Pfam" id="PF00296">
    <property type="entry name" value="Bac_luciferase"/>
    <property type="match status" value="1"/>
</dbReference>
<name>A0A853AUU2_9PSEU</name>
<dbReference type="InterPro" id="IPR011251">
    <property type="entry name" value="Luciferase-like_dom"/>
</dbReference>
<reference evidence="6 7" key="1">
    <citation type="submission" date="2020-07" db="EMBL/GenBank/DDBJ databases">
        <title>Sequencing the genomes of 1000 actinobacteria strains.</title>
        <authorList>
            <person name="Klenk H.-P."/>
        </authorList>
    </citation>
    <scope>NUCLEOTIDE SEQUENCE [LARGE SCALE GENOMIC DNA]</scope>
    <source>
        <strain evidence="6 7">DSM 44065</strain>
    </source>
</reference>
<evidence type="ECO:0000313" key="6">
    <source>
        <dbReference type="EMBL" id="NYI86392.1"/>
    </source>
</evidence>
<evidence type="ECO:0000259" key="5">
    <source>
        <dbReference type="Pfam" id="PF00296"/>
    </source>
</evidence>
<dbReference type="RefSeq" id="WP_218888420.1">
    <property type="nucleotide sequence ID" value="NZ_BAABFH010000001.1"/>
</dbReference>
<dbReference type="GO" id="GO:0005829">
    <property type="term" value="C:cytosol"/>
    <property type="evidence" value="ECO:0007669"/>
    <property type="project" value="TreeGrafter"/>
</dbReference>
<dbReference type="InterPro" id="IPR050766">
    <property type="entry name" value="Bact_Lucif_Oxidored"/>
</dbReference>
<sequence length="392" mass="43426">MTSKGADMTLKFGTFMAPFHCPVGQDPTAAYERDLDVIKHMDKLGFDEAWIGEHHSCGHELIPDPFMFITYAAPQTRHIKLGTGVVSLPYHNPLWVADRALFADRLLRGRFMLGLGPGALPTDATMIGIGPEEQRTALEEDVDVLMALLRGETVNAKTNRYNLVDARTQYEPYSDFDVAVAAIASPTGPRTAAKNGIDLLSVGATAKGGFDALALHWDVMEERAPQFGHTPSRAGWRLCGPMHLAETREQAIEDVRYGLDAWCDYTQHVLAAPHFRAAGTTFEERVEWVNESGLGVIGTVDDAIAQIERLVKQSGGFGSYLLIHHEWARHEATMKSYELFANHVKPRFQRATGRLEAARDYGISRWDELDKRSGAAIQEATDRHAKERVAAS</sequence>
<comment type="caution">
    <text evidence="6">The sequence shown here is derived from an EMBL/GenBank/DDBJ whole genome shotgun (WGS) entry which is preliminary data.</text>
</comment>
<dbReference type="Proteomes" id="UP000587002">
    <property type="component" value="Unassembled WGS sequence"/>
</dbReference>
<keyword evidence="4 6" id="KW-0503">Monooxygenase</keyword>
<dbReference type="EC" id="1.14.13.107" evidence="6"/>
<dbReference type="SUPFAM" id="SSF51679">
    <property type="entry name" value="Bacterial luciferase-like"/>
    <property type="match status" value="1"/>
</dbReference>
<gene>
    <name evidence="6" type="ORF">HNR68_005022</name>
</gene>
<comment type="similarity">
    <text evidence="1">Belongs to the bacterial luciferase oxidoreductase family.</text>
</comment>
<keyword evidence="3 6" id="KW-0560">Oxidoreductase</keyword>
<evidence type="ECO:0000313" key="7">
    <source>
        <dbReference type="Proteomes" id="UP000587002"/>
    </source>
</evidence>
<dbReference type="PANTHER" id="PTHR30137">
    <property type="entry name" value="LUCIFERASE-LIKE MONOOXYGENASE"/>
    <property type="match status" value="1"/>
</dbReference>
<evidence type="ECO:0000256" key="2">
    <source>
        <dbReference type="ARBA" id="ARBA00022630"/>
    </source>
</evidence>
<accession>A0A853AUU2</accession>
<feature type="domain" description="Luciferase-like" evidence="5">
    <location>
        <begin position="11"/>
        <end position="309"/>
    </location>
</feature>
<keyword evidence="2" id="KW-0285">Flavoprotein</keyword>